<reference evidence="1" key="1">
    <citation type="submission" date="2020-02" db="EMBL/GenBank/DDBJ databases">
        <authorList>
            <person name="Meier V. D."/>
        </authorList>
    </citation>
    <scope>NUCLEOTIDE SEQUENCE</scope>
    <source>
        <strain evidence="1">AVDCRST_MAG86</strain>
    </source>
</reference>
<accession>A0A6J4VYE1</accession>
<organism evidence="1">
    <name type="scientific">uncultured Truepera sp</name>
    <dbReference type="NCBI Taxonomy" id="543023"/>
    <lineage>
        <taxon>Bacteria</taxon>
        <taxon>Thermotogati</taxon>
        <taxon>Deinococcota</taxon>
        <taxon>Deinococci</taxon>
        <taxon>Trueperales</taxon>
        <taxon>Trueperaceae</taxon>
        <taxon>Truepera</taxon>
        <taxon>environmental samples</taxon>
    </lineage>
</organism>
<dbReference type="EMBL" id="CADCWP010000346">
    <property type="protein sequence ID" value="CAA9587656.1"/>
    <property type="molecule type" value="Genomic_DNA"/>
</dbReference>
<protein>
    <recommendedName>
        <fullName evidence="2">Threonine-phosphate decarboxylase</fullName>
    </recommendedName>
</protein>
<sequence>MPEPVLTPPPYAPHGGPDGSAAELLDFSVNSNPLGPLPELLAYLREVDVSC</sequence>
<evidence type="ECO:0008006" key="2">
    <source>
        <dbReference type="Google" id="ProtNLM"/>
    </source>
</evidence>
<dbReference type="AlphaFoldDB" id="A0A6J4VYE1"/>
<name>A0A6J4VYE1_9DEIN</name>
<evidence type="ECO:0000313" key="1">
    <source>
        <dbReference type="EMBL" id="CAA9587656.1"/>
    </source>
</evidence>
<proteinExistence type="predicted"/>
<gene>
    <name evidence="1" type="ORF">AVDCRST_MAG86-3880</name>
</gene>